<accession>A0ABM7NT34</accession>
<protein>
    <submittedName>
        <fullName evidence="3">Uncharacterized protein</fullName>
    </submittedName>
</protein>
<keyword evidence="2" id="KW-1133">Transmembrane helix</keyword>
<evidence type="ECO:0000256" key="1">
    <source>
        <dbReference type="SAM" id="MobiDB-lite"/>
    </source>
</evidence>
<dbReference type="RefSeq" id="YP_010841921.1">
    <property type="nucleotide sequence ID" value="NC_079139.1"/>
</dbReference>
<keyword evidence="2" id="KW-0812">Transmembrane</keyword>
<dbReference type="Proteomes" id="UP001321479">
    <property type="component" value="Segment"/>
</dbReference>
<organism evidence="3 4">
    <name type="scientific">Cotonvirus japonicus</name>
    <dbReference type="NCBI Taxonomy" id="2811091"/>
    <lineage>
        <taxon>Viruses</taxon>
        <taxon>Varidnaviria</taxon>
        <taxon>Bamfordvirae</taxon>
        <taxon>Nucleocytoviricota</taxon>
        <taxon>Megaviricetes</taxon>
        <taxon>Imitervirales</taxon>
        <taxon>Mimiviridae</taxon>
        <taxon>Megamimivirinae</taxon>
        <taxon>Cotonvirus</taxon>
        <taxon>Cotonvirus japonicum</taxon>
    </lineage>
</organism>
<evidence type="ECO:0000313" key="3">
    <source>
        <dbReference type="EMBL" id="BCS83313.1"/>
    </source>
</evidence>
<dbReference type="EMBL" id="AP024483">
    <property type="protein sequence ID" value="BCS83313.1"/>
    <property type="molecule type" value="Genomic_DNA"/>
</dbReference>
<feature type="transmembrane region" description="Helical" evidence="2">
    <location>
        <begin position="40"/>
        <end position="58"/>
    </location>
</feature>
<feature type="compositionally biased region" description="Polar residues" evidence="1">
    <location>
        <begin position="11"/>
        <end position="27"/>
    </location>
</feature>
<name>A0ABM7NT34_9VIRU</name>
<keyword evidence="4" id="KW-1185">Reference proteome</keyword>
<feature type="region of interest" description="Disordered" evidence="1">
    <location>
        <begin position="1"/>
        <end position="27"/>
    </location>
</feature>
<evidence type="ECO:0000313" key="4">
    <source>
        <dbReference type="Proteomes" id="UP001321479"/>
    </source>
</evidence>
<proteinExistence type="predicted"/>
<evidence type="ECO:0000256" key="2">
    <source>
        <dbReference type="SAM" id="Phobius"/>
    </source>
</evidence>
<reference evidence="3 4" key="1">
    <citation type="submission" date="2021-02" db="EMBL/GenBank/DDBJ databases">
        <title>Cotonvirus japonicus, which uses Golgi apparatus of host cells for its virion factory, phylogenetically links tailed tupanvirus and icosahedral mimivirus.</title>
        <authorList>
            <person name="Takahashi H."/>
            <person name="Fukaya S."/>
            <person name="Song C."/>
            <person name="Murata K."/>
            <person name="Takemura M."/>
        </authorList>
    </citation>
    <scope>NUCLEOTIDE SEQUENCE [LARGE SCALE GENOMIC DNA]</scope>
</reference>
<keyword evidence="2" id="KW-0472">Membrane</keyword>
<dbReference type="GeneID" id="80558518"/>
<sequence length="94" mass="10746">MNPNFDEDQTRQISSINPSQTVQPAQSSGGLMDYIRNHKLLFVILVILVAFLIWWFFFRNKKNLTGTASNGSVNVPNNNSVKNNLIKNRNGQFY</sequence>